<dbReference type="EMBL" id="JAINZZ010000005">
    <property type="protein sequence ID" value="MBY8877281.1"/>
    <property type="molecule type" value="Genomic_DNA"/>
</dbReference>
<feature type="domain" description="Carrier" evidence="1">
    <location>
        <begin position="3"/>
        <end position="77"/>
    </location>
</feature>
<dbReference type="Proteomes" id="UP000778578">
    <property type="component" value="Unassembled WGS sequence"/>
</dbReference>
<organism evidence="2 3">
    <name type="scientific">Actinacidiphila acidipaludis</name>
    <dbReference type="NCBI Taxonomy" id="2873382"/>
    <lineage>
        <taxon>Bacteria</taxon>
        <taxon>Bacillati</taxon>
        <taxon>Actinomycetota</taxon>
        <taxon>Actinomycetes</taxon>
        <taxon>Kitasatosporales</taxon>
        <taxon>Streptomycetaceae</taxon>
        <taxon>Actinacidiphila</taxon>
    </lineage>
</organism>
<proteinExistence type="predicted"/>
<reference evidence="2 3" key="1">
    <citation type="submission" date="2021-08" db="EMBL/GenBank/DDBJ databases">
        <title>WGS of actinomycetes from Thailand.</title>
        <authorList>
            <person name="Thawai C."/>
        </authorList>
    </citation>
    <scope>NUCLEOTIDE SEQUENCE [LARGE SCALE GENOMIC DNA]</scope>
    <source>
        <strain evidence="2 3">PLK6-54</strain>
    </source>
</reference>
<dbReference type="Gene3D" id="1.10.1200.10">
    <property type="entry name" value="ACP-like"/>
    <property type="match status" value="1"/>
</dbReference>
<comment type="caution">
    <text evidence="2">The sequence shown here is derived from an EMBL/GenBank/DDBJ whole genome shotgun (WGS) entry which is preliminary data.</text>
</comment>
<evidence type="ECO:0000259" key="1">
    <source>
        <dbReference type="PROSITE" id="PS50075"/>
    </source>
</evidence>
<dbReference type="RefSeq" id="WP_222961436.1">
    <property type="nucleotide sequence ID" value="NZ_JAINZZ010000005.1"/>
</dbReference>
<sequence>MSQQLLDCLIQMIVDKYGLDAAQLSPHTRFEDLEFDSLVMLELAVALELRLGIPVSDEELLSVESIGEAVELLDAKVVAA</sequence>
<dbReference type="InterPro" id="IPR036736">
    <property type="entry name" value="ACP-like_sf"/>
</dbReference>
<name>A0ABS7Q2C0_9ACTN</name>
<dbReference type="PROSITE" id="PS50075">
    <property type="entry name" value="CARRIER"/>
    <property type="match status" value="1"/>
</dbReference>
<keyword evidence="3" id="KW-1185">Reference proteome</keyword>
<dbReference type="Pfam" id="PF00550">
    <property type="entry name" value="PP-binding"/>
    <property type="match status" value="1"/>
</dbReference>
<dbReference type="SUPFAM" id="SSF47336">
    <property type="entry name" value="ACP-like"/>
    <property type="match status" value="1"/>
</dbReference>
<dbReference type="InterPro" id="IPR009081">
    <property type="entry name" value="PP-bd_ACP"/>
</dbReference>
<evidence type="ECO:0000313" key="3">
    <source>
        <dbReference type="Proteomes" id="UP000778578"/>
    </source>
</evidence>
<evidence type="ECO:0000313" key="2">
    <source>
        <dbReference type="EMBL" id="MBY8877281.1"/>
    </source>
</evidence>
<protein>
    <recommendedName>
        <fullName evidence="1">Carrier domain-containing protein</fullName>
    </recommendedName>
</protein>
<accession>A0ABS7Q2C0</accession>
<gene>
    <name evidence="2" type="ORF">K7862_06435</name>
</gene>